<evidence type="ECO:0000313" key="1">
    <source>
        <dbReference type="EMBL" id="GMT24726.1"/>
    </source>
</evidence>
<sequence>IRSAWKCSSKKCWRLKVHHGTSDIGPFKDEAKPPIILECGHYLCDGCTKRVKGGDYYCEIPECKRKVAKEDNIETFPRAKHIREYVNVFRGDGIPCHECRNDVYQREFDASRSNLLLEFLYGVVTQCRSSRSRQRAEREMARAKTLTYRHNIDMIVICKQEGCTSGYLPHMLHCFVCAGKYHIGHDVDRVKHLHQLLQDNPHIPNEYFTQPEVIEGRSNTPQDRFPWNLITISREKTKKFLDELLRCKDCKQPYMAATNSNEEDKSPVFLSCGHLVCKECEKKYVNDDKSCNRDNCREEHRGVTVKNLPADIEYLFNLNVDQYKKCTSSVPGYACDSYFPPEFCVQKDDTIVCVFHNFFPDMDEVDESKKVSAAAAVPR</sequence>
<name>A0AAV5W1V1_9BILA</name>
<dbReference type="InterPro" id="IPR013083">
    <property type="entry name" value="Znf_RING/FYVE/PHD"/>
</dbReference>
<dbReference type="Proteomes" id="UP001432322">
    <property type="component" value="Unassembled WGS sequence"/>
</dbReference>
<gene>
    <name evidence="1" type="ORF">PFISCL1PPCAC_16023</name>
</gene>
<dbReference type="AlphaFoldDB" id="A0AAV5W1V1"/>
<protein>
    <recommendedName>
        <fullName evidence="3">RING-type domain-containing protein</fullName>
    </recommendedName>
</protein>
<dbReference type="Gene3D" id="3.30.40.10">
    <property type="entry name" value="Zinc/RING finger domain, C3HC4 (zinc finger)"/>
    <property type="match status" value="2"/>
</dbReference>
<comment type="caution">
    <text evidence="1">The sequence shown here is derived from an EMBL/GenBank/DDBJ whole genome shotgun (WGS) entry which is preliminary data.</text>
</comment>
<feature type="non-terminal residue" evidence="1">
    <location>
        <position position="1"/>
    </location>
</feature>
<accession>A0AAV5W1V1</accession>
<keyword evidence="2" id="KW-1185">Reference proteome</keyword>
<dbReference type="EMBL" id="BTSY01000004">
    <property type="protein sequence ID" value="GMT24726.1"/>
    <property type="molecule type" value="Genomic_DNA"/>
</dbReference>
<proteinExistence type="predicted"/>
<evidence type="ECO:0000313" key="2">
    <source>
        <dbReference type="Proteomes" id="UP001432322"/>
    </source>
</evidence>
<organism evidence="1 2">
    <name type="scientific">Pristionchus fissidentatus</name>
    <dbReference type="NCBI Taxonomy" id="1538716"/>
    <lineage>
        <taxon>Eukaryota</taxon>
        <taxon>Metazoa</taxon>
        <taxon>Ecdysozoa</taxon>
        <taxon>Nematoda</taxon>
        <taxon>Chromadorea</taxon>
        <taxon>Rhabditida</taxon>
        <taxon>Rhabditina</taxon>
        <taxon>Diplogasteromorpha</taxon>
        <taxon>Diplogasteroidea</taxon>
        <taxon>Neodiplogasteridae</taxon>
        <taxon>Pristionchus</taxon>
    </lineage>
</organism>
<reference evidence="1" key="1">
    <citation type="submission" date="2023-10" db="EMBL/GenBank/DDBJ databases">
        <title>Genome assembly of Pristionchus species.</title>
        <authorList>
            <person name="Yoshida K."/>
            <person name="Sommer R.J."/>
        </authorList>
    </citation>
    <scope>NUCLEOTIDE SEQUENCE</scope>
    <source>
        <strain evidence="1">RS5133</strain>
    </source>
</reference>
<evidence type="ECO:0008006" key="3">
    <source>
        <dbReference type="Google" id="ProtNLM"/>
    </source>
</evidence>